<dbReference type="InterPro" id="IPR016024">
    <property type="entry name" value="ARM-type_fold"/>
</dbReference>
<dbReference type="Pfam" id="PF03542">
    <property type="entry name" value="Tuberin"/>
    <property type="match status" value="1"/>
</dbReference>
<comment type="caution">
    <text evidence="4">The sequence shown here is derived from an EMBL/GenBank/DDBJ whole genome shotgun (WGS) entry which is preliminary data.</text>
</comment>
<evidence type="ECO:0000259" key="3">
    <source>
        <dbReference type="PROSITE" id="PS50085"/>
    </source>
</evidence>
<dbReference type="InterPro" id="IPR024584">
    <property type="entry name" value="Tuberin_N"/>
</dbReference>
<dbReference type="PANTHER" id="PTHR10063:SF0">
    <property type="entry name" value="TUBERIN"/>
    <property type="match status" value="1"/>
</dbReference>
<dbReference type="SUPFAM" id="SSF111347">
    <property type="entry name" value="Rap/Ran-GAP"/>
    <property type="match status" value="1"/>
</dbReference>
<evidence type="ECO:0000256" key="1">
    <source>
        <dbReference type="ARBA" id="ARBA00022468"/>
    </source>
</evidence>
<dbReference type="SUPFAM" id="SSF48371">
    <property type="entry name" value="ARM repeat"/>
    <property type="match status" value="1"/>
</dbReference>
<dbReference type="InterPro" id="IPR027107">
    <property type="entry name" value="Tuberin/Ral-act_asu"/>
</dbReference>
<dbReference type="Pfam" id="PF11864">
    <property type="entry name" value="DUF3384"/>
    <property type="match status" value="1"/>
</dbReference>
<name>A0AB34KAY3_9PEZI</name>
<dbReference type="EMBL" id="JAAQHG020000069">
    <property type="protein sequence ID" value="KAL1582090.1"/>
    <property type="molecule type" value="Genomic_DNA"/>
</dbReference>
<feature type="region of interest" description="Disordered" evidence="2">
    <location>
        <begin position="1028"/>
        <end position="1062"/>
    </location>
</feature>
<dbReference type="FunFam" id="3.40.50.11210:FF:000007">
    <property type="entry name" value="Tuberous sclerosis 2"/>
    <property type="match status" value="1"/>
</dbReference>
<dbReference type="PROSITE" id="PS50085">
    <property type="entry name" value="RAPGAP"/>
    <property type="match status" value="1"/>
</dbReference>
<dbReference type="GO" id="GO:0005634">
    <property type="term" value="C:nucleus"/>
    <property type="evidence" value="ECO:0007669"/>
    <property type="project" value="InterPro"/>
</dbReference>
<sequence>MPPESIFPAVRFIAYTYYQGTRMNKHKSLADKAWTVCQHMLQSHLNQQVIGAILDILRFAQQYQSKAEFAAASGALRLIEEKLPLGDRTESRPPFVPVFQLLPCLGTVAQGSDEILKEQVFNILSRIFNEELAVSEVRLTSSWNVCIDVLEICYSSAQDEDTRAILEHVAKHSAHFERSVLEKVAFVFIKAGQPLTEPMLEALLSAPFASSPAEAPPLIQHEELFELLCRTQEPEHHKALQRLLALHLGSIIYTEGDLAWESLVDMCSAQALRDTCTTQAAILCTAAVGTIFHRAFAYPQKSDRLTRTIKKLIEVTTDIATSAFTAEARMVALRVLSRLRAAVDGAVHLAGDDGLDNVPSAATIPNEQKAVDLPLDKWMDQLIALIDGHATSQDQHCLNFVLATLPEQLSNLSLFYRRPQYPKQLYQIACARLSSGGGPHAASFVHLLTTLISYRSLLSSQEERQMVAVFINTAGSSELVSKACIHALTVCCYEISAAAMRHLEDIVQKMHRMVTQRHLAIHVLEFLTGLSRLPYLYNNFRFDDFKRIFGVCFSYLDYLRSSEADSAVAISDQGSSSDRNLQHSPQYVHALAYHVIVFWYYAVRSSDRPAIKEYVTGRLKEPTKDGHEMWSDQALVTIDLMDSVDAEAGLGDLPESRFQDEPFDEKLDGRLTVRHRLFGLLLISTTTALRNGRTLVTVRRPSGTFKSHIRGGASSVARTPPTAEPTLHIEEEWGRAADTAARVGDKVPVFYDDPEGRLYGTITVPSPRSPLGAAGLIELPDAESVQSAIRMFDRTPGLDSHKAGVIYIGEGQATETAAFANSSGSPDYRELVEHLGQLRRLKGANFNTQGLDTRDDMDGEFAIVWNNEVTELVYHVTTMMPTSAYDDEMSVMAKKKRHTGNDYVNIVFNNSGEPFRFDMFPSAFNYVYIVITPSVRTTFLQTRTHTMQTPVEDRFYRVEVMTRDDFPGISSAHEPKVISGASLPRYVRNLALNACIFAEVWVNKDVQDYRSSWRERLSQIRRLRDRFGQKEVKATPDHNGKGKEKEKERAKSVLASWIGGGK</sequence>
<dbReference type="RefSeq" id="XP_069225197.1">
    <property type="nucleotide sequence ID" value="XM_069377782.1"/>
</dbReference>
<keyword evidence="1" id="KW-0343">GTPase activation</keyword>
<evidence type="ECO:0000313" key="4">
    <source>
        <dbReference type="EMBL" id="KAL1582090.1"/>
    </source>
</evidence>
<dbReference type="GO" id="GO:0051056">
    <property type="term" value="P:regulation of small GTPase mediated signal transduction"/>
    <property type="evidence" value="ECO:0007669"/>
    <property type="project" value="InterPro"/>
</dbReference>
<organism evidence="4 5">
    <name type="scientific">Cladosporium halotolerans</name>
    <dbReference type="NCBI Taxonomy" id="1052096"/>
    <lineage>
        <taxon>Eukaryota</taxon>
        <taxon>Fungi</taxon>
        <taxon>Dikarya</taxon>
        <taxon>Ascomycota</taxon>
        <taxon>Pezizomycotina</taxon>
        <taxon>Dothideomycetes</taxon>
        <taxon>Dothideomycetidae</taxon>
        <taxon>Cladosporiales</taxon>
        <taxon>Cladosporiaceae</taxon>
        <taxon>Cladosporium</taxon>
    </lineage>
</organism>
<evidence type="ECO:0000256" key="2">
    <source>
        <dbReference type="SAM" id="MobiDB-lite"/>
    </source>
</evidence>
<feature type="compositionally biased region" description="Basic and acidic residues" evidence="2">
    <location>
        <begin position="1028"/>
        <end position="1051"/>
    </location>
</feature>
<dbReference type="Gene3D" id="3.40.50.11210">
    <property type="entry name" value="Rap/Ran-GAP"/>
    <property type="match status" value="1"/>
</dbReference>
<dbReference type="GO" id="GO:0033596">
    <property type="term" value="C:TSC1-TSC2 complex"/>
    <property type="evidence" value="ECO:0007669"/>
    <property type="project" value="TreeGrafter"/>
</dbReference>
<dbReference type="GeneID" id="96010620"/>
<proteinExistence type="predicted"/>
<feature type="domain" description="Rap-GAP" evidence="3">
    <location>
        <begin position="789"/>
        <end position="1023"/>
    </location>
</feature>
<dbReference type="InterPro" id="IPR000331">
    <property type="entry name" value="Rap/Ran_GAP_dom"/>
</dbReference>
<accession>A0AB34KAY3</accession>
<evidence type="ECO:0000313" key="5">
    <source>
        <dbReference type="Proteomes" id="UP000803884"/>
    </source>
</evidence>
<dbReference type="Pfam" id="PF02145">
    <property type="entry name" value="Rap_GAP"/>
    <property type="match status" value="1"/>
</dbReference>
<reference evidence="4 5" key="1">
    <citation type="journal article" date="2020" name="Microbiol. Resour. Announc.">
        <title>Draft Genome Sequence of a Cladosporium Species Isolated from the Mesophotic Ascidian Didemnum maculosum.</title>
        <authorList>
            <person name="Gioti A."/>
            <person name="Siaperas R."/>
            <person name="Nikolaivits E."/>
            <person name="Le Goff G."/>
            <person name="Ouazzani J."/>
            <person name="Kotoulas G."/>
            <person name="Topakas E."/>
        </authorList>
    </citation>
    <scope>NUCLEOTIDE SEQUENCE [LARGE SCALE GENOMIC DNA]</scope>
    <source>
        <strain evidence="4 5">TM138-S3</strain>
    </source>
</reference>
<gene>
    <name evidence="4" type="ORF">WHR41_09178</name>
</gene>
<dbReference type="AlphaFoldDB" id="A0AB34KAY3"/>
<dbReference type="InterPro" id="IPR035974">
    <property type="entry name" value="Rap/Ran-GAP_sf"/>
</dbReference>
<dbReference type="GO" id="GO:0005096">
    <property type="term" value="F:GTPase activator activity"/>
    <property type="evidence" value="ECO:0007669"/>
    <property type="project" value="UniProtKB-KW"/>
</dbReference>
<dbReference type="PANTHER" id="PTHR10063">
    <property type="entry name" value="TUBERIN"/>
    <property type="match status" value="1"/>
</dbReference>
<dbReference type="GO" id="GO:0032007">
    <property type="term" value="P:negative regulation of TOR signaling"/>
    <property type="evidence" value="ECO:0007669"/>
    <property type="project" value="TreeGrafter"/>
</dbReference>
<dbReference type="Proteomes" id="UP000803884">
    <property type="component" value="Unassembled WGS sequence"/>
</dbReference>
<dbReference type="InterPro" id="IPR018515">
    <property type="entry name" value="Tuberin-type_domain"/>
</dbReference>
<protein>
    <recommendedName>
        <fullName evidence="3">Rap-GAP domain-containing protein</fullName>
    </recommendedName>
</protein>
<keyword evidence="5" id="KW-1185">Reference proteome</keyword>